<evidence type="ECO:0000313" key="5">
    <source>
        <dbReference type="Proteomes" id="UP001152607"/>
    </source>
</evidence>
<keyword evidence="5" id="KW-1185">Reference proteome</keyword>
<sequence>MLPRNPIVPELWDSIVEKQKDLRLTALTLDPSSFSSTREREVRFEHKDWEARLLNPLVYTLVAIKQDASIATAISLVDKKGFHRLASQSWLGNAVLYHKEDKDLAQSSIENHNDRATFYIEGFYVLPRYRSLGIGASLIQNCKDYVFSWAHEHSCKYIKLCVRVYTTNEKAIRLYRKHGFKTSLGKQTSDVIMMDYESEIPEG</sequence>
<dbReference type="InterPro" id="IPR016181">
    <property type="entry name" value="Acyl_CoA_acyltransferase"/>
</dbReference>
<dbReference type="EMBL" id="CAOQHR010000001">
    <property type="protein sequence ID" value="CAI6263080.1"/>
    <property type="molecule type" value="Genomic_DNA"/>
</dbReference>
<comment type="caution">
    <text evidence="4">The sequence shown here is derived from an EMBL/GenBank/DDBJ whole genome shotgun (WGS) entry which is preliminary data.</text>
</comment>
<dbReference type="PROSITE" id="PS51186">
    <property type="entry name" value="GNAT"/>
    <property type="match status" value="1"/>
</dbReference>
<name>A0A9W4XE51_9PLEO</name>
<dbReference type="InterPro" id="IPR000182">
    <property type="entry name" value="GNAT_dom"/>
</dbReference>
<proteinExistence type="predicted"/>
<evidence type="ECO:0000259" key="3">
    <source>
        <dbReference type="PROSITE" id="PS51186"/>
    </source>
</evidence>
<dbReference type="CDD" id="cd04301">
    <property type="entry name" value="NAT_SF"/>
    <property type="match status" value="1"/>
</dbReference>
<dbReference type="Gene3D" id="3.40.630.30">
    <property type="match status" value="1"/>
</dbReference>
<keyword evidence="2" id="KW-0012">Acyltransferase</keyword>
<dbReference type="Pfam" id="PF00583">
    <property type="entry name" value="Acetyltransf_1"/>
    <property type="match status" value="1"/>
</dbReference>
<organism evidence="4 5">
    <name type="scientific">Periconia digitata</name>
    <dbReference type="NCBI Taxonomy" id="1303443"/>
    <lineage>
        <taxon>Eukaryota</taxon>
        <taxon>Fungi</taxon>
        <taxon>Dikarya</taxon>
        <taxon>Ascomycota</taxon>
        <taxon>Pezizomycotina</taxon>
        <taxon>Dothideomycetes</taxon>
        <taxon>Pleosporomycetidae</taxon>
        <taxon>Pleosporales</taxon>
        <taxon>Massarineae</taxon>
        <taxon>Periconiaceae</taxon>
        <taxon>Periconia</taxon>
    </lineage>
</organism>
<accession>A0A9W4XE51</accession>
<protein>
    <recommendedName>
        <fullName evidence="3">N-acetyltransferase domain-containing protein</fullName>
    </recommendedName>
</protein>
<reference evidence="4" key="1">
    <citation type="submission" date="2023-01" db="EMBL/GenBank/DDBJ databases">
        <authorList>
            <person name="Van Ghelder C."/>
            <person name="Rancurel C."/>
        </authorList>
    </citation>
    <scope>NUCLEOTIDE SEQUENCE</scope>
    <source>
        <strain evidence="4">CNCM I-4278</strain>
    </source>
</reference>
<dbReference type="Proteomes" id="UP001152607">
    <property type="component" value="Unassembled WGS sequence"/>
</dbReference>
<dbReference type="PANTHER" id="PTHR42919:SF8">
    <property type="entry name" value="N-ALPHA-ACETYLTRANSFERASE 50"/>
    <property type="match status" value="1"/>
</dbReference>
<dbReference type="PANTHER" id="PTHR42919">
    <property type="entry name" value="N-ALPHA-ACETYLTRANSFERASE"/>
    <property type="match status" value="1"/>
</dbReference>
<evidence type="ECO:0000256" key="2">
    <source>
        <dbReference type="ARBA" id="ARBA00023315"/>
    </source>
</evidence>
<dbReference type="InterPro" id="IPR051556">
    <property type="entry name" value="N-term/lysine_N-AcTrnsfr"/>
</dbReference>
<evidence type="ECO:0000256" key="1">
    <source>
        <dbReference type="ARBA" id="ARBA00022679"/>
    </source>
</evidence>
<keyword evidence="1" id="KW-0808">Transferase</keyword>
<dbReference type="AlphaFoldDB" id="A0A9W4XE51"/>
<dbReference type="SUPFAM" id="SSF55729">
    <property type="entry name" value="Acyl-CoA N-acyltransferases (Nat)"/>
    <property type="match status" value="1"/>
</dbReference>
<evidence type="ECO:0000313" key="4">
    <source>
        <dbReference type="EMBL" id="CAI6263080.1"/>
    </source>
</evidence>
<feature type="domain" description="N-acetyltransferase" evidence="3">
    <location>
        <begin position="44"/>
        <end position="199"/>
    </location>
</feature>
<gene>
    <name evidence="4" type="ORF">PDIGIT_LOCUS1431</name>
</gene>
<dbReference type="GO" id="GO:0016747">
    <property type="term" value="F:acyltransferase activity, transferring groups other than amino-acyl groups"/>
    <property type="evidence" value="ECO:0007669"/>
    <property type="project" value="InterPro"/>
</dbReference>
<dbReference type="OrthoDB" id="41532at2759"/>